<protein>
    <submittedName>
        <fullName evidence="2">Uncharacterized protein</fullName>
    </submittedName>
</protein>
<gene>
    <name evidence="2" type="ORF">PLEPLA_LOCUS43473</name>
</gene>
<keyword evidence="3" id="KW-1185">Reference proteome</keyword>
<evidence type="ECO:0000313" key="2">
    <source>
        <dbReference type="EMBL" id="CAB1455692.1"/>
    </source>
</evidence>
<organism evidence="2 3">
    <name type="scientific">Pleuronectes platessa</name>
    <name type="common">European plaice</name>
    <dbReference type="NCBI Taxonomy" id="8262"/>
    <lineage>
        <taxon>Eukaryota</taxon>
        <taxon>Metazoa</taxon>
        <taxon>Chordata</taxon>
        <taxon>Craniata</taxon>
        <taxon>Vertebrata</taxon>
        <taxon>Euteleostomi</taxon>
        <taxon>Actinopterygii</taxon>
        <taxon>Neopterygii</taxon>
        <taxon>Teleostei</taxon>
        <taxon>Neoteleostei</taxon>
        <taxon>Acanthomorphata</taxon>
        <taxon>Carangaria</taxon>
        <taxon>Pleuronectiformes</taxon>
        <taxon>Pleuronectoidei</taxon>
        <taxon>Pleuronectidae</taxon>
        <taxon>Pleuronectes</taxon>
    </lineage>
</organism>
<accession>A0A9N7VMH8</accession>
<proteinExistence type="predicted"/>
<name>A0A9N7VMH8_PLEPL</name>
<dbReference type="Proteomes" id="UP001153269">
    <property type="component" value="Unassembled WGS sequence"/>
</dbReference>
<dbReference type="EMBL" id="CADEAL010004267">
    <property type="protein sequence ID" value="CAB1455692.1"/>
    <property type="molecule type" value="Genomic_DNA"/>
</dbReference>
<feature type="region of interest" description="Disordered" evidence="1">
    <location>
        <begin position="92"/>
        <end position="119"/>
    </location>
</feature>
<evidence type="ECO:0000256" key="1">
    <source>
        <dbReference type="SAM" id="MobiDB-lite"/>
    </source>
</evidence>
<comment type="caution">
    <text evidence="2">The sequence shown here is derived from an EMBL/GenBank/DDBJ whole genome shotgun (WGS) entry which is preliminary data.</text>
</comment>
<feature type="compositionally biased region" description="Polar residues" evidence="1">
    <location>
        <begin position="108"/>
        <end position="119"/>
    </location>
</feature>
<dbReference type="AlphaFoldDB" id="A0A9N7VMH8"/>
<evidence type="ECO:0000313" key="3">
    <source>
        <dbReference type="Proteomes" id="UP001153269"/>
    </source>
</evidence>
<reference evidence="2" key="1">
    <citation type="submission" date="2020-03" db="EMBL/GenBank/DDBJ databases">
        <authorList>
            <person name="Weist P."/>
        </authorList>
    </citation>
    <scope>NUCLEOTIDE SEQUENCE</scope>
</reference>
<sequence>MQEVELPSCTETLSKGVEVEVEDGPEAHQFEDARLSPVEEAQCVSVEVEGESRASFYKSGQITEQEQGCVFRWPIQLYCSICHCQYSWLSSSHSQEDAGSGEHAPATPLNSSAQPTSALRQAYRVPQEERALFIHPA</sequence>